<dbReference type="PANTHER" id="PTHR36156">
    <property type="entry name" value="SLR2101 PROTEIN"/>
    <property type="match status" value="1"/>
</dbReference>
<reference evidence="1" key="1">
    <citation type="submission" date="2022-07" db="EMBL/GenBank/DDBJ databases">
        <title>Draft genome sequence of Zalerion maritima ATCC 34329, a (micro)plastics degrading marine fungus.</title>
        <authorList>
            <person name="Paco A."/>
            <person name="Goncalves M.F.M."/>
            <person name="Rocha-Santos T.A.P."/>
            <person name="Alves A."/>
        </authorList>
    </citation>
    <scope>NUCLEOTIDE SEQUENCE</scope>
    <source>
        <strain evidence="1">ATCC 34329</strain>
    </source>
</reference>
<name>A0AAD5WSI2_9PEZI</name>
<dbReference type="AlphaFoldDB" id="A0AAD5WSI2"/>
<dbReference type="Proteomes" id="UP001201980">
    <property type="component" value="Unassembled WGS sequence"/>
</dbReference>
<evidence type="ECO:0000313" key="1">
    <source>
        <dbReference type="EMBL" id="KAJ2902495.1"/>
    </source>
</evidence>
<proteinExistence type="predicted"/>
<evidence type="ECO:0000313" key="2">
    <source>
        <dbReference type="Proteomes" id="UP001201980"/>
    </source>
</evidence>
<dbReference type="InterPro" id="IPR047142">
    <property type="entry name" value="OryJ/VirC-like"/>
</dbReference>
<organism evidence="1 2">
    <name type="scientific">Zalerion maritima</name>
    <dbReference type="NCBI Taxonomy" id="339359"/>
    <lineage>
        <taxon>Eukaryota</taxon>
        <taxon>Fungi</taxon>
        <taxon>Dikarya</taxon>
        <taxon>Ascomycota</taxon>
        <taxon>Pezizomycotina</taxon>
        <taxon>Sordariomycetes</taxon>
        <taxon>Lulworthiomycetidae</taxon>
        <taxon>Lulworthiales</taxon>
        <taxon>Lulworthiaceae</taxon>
        <taxon>Zalerion</taxon>
    </lineage>
</organism>
<keyword evidence="2" id="KW-1185">Reference proteome</keyword>
<dbReference type="PANTHER" id="PTHR36156:SF2">
    <property type="entry name" value="CUPIN TYPE-2 DOMAIN-CONTAINING PROTEIN"/>
    <property type="match status" value="1"/>
</dbReference>
<comment type="caution">
    <text evidence="1">The sequence shown here is derived from an EMBL/GenBank/DDBJ whole genome shotgun (WGS) entry which is preliminary data.</text>
</comment>
<sequence length="207" mass="23508">MLRYVLICDMGEFVEEALLEASGLTLLSGKVGSIGVACNMPENKRLPPTAGGCFAKQDHRSKQKKQPHIQLRHKAHLPKLDLFLKLSYHIGFIKTRPRRHALGLRGPTTHITRHDAATGKEIFRSKRPVQWEAYDDGKLYMTVQYTIQFPADLNDDADVNMHDERMASGPMALVLGNGTVLRYVDFAPGCERRLRRRSRGKCAQYHR</sequence>
<dbReference type="EMBL" id="JAKWBI020000111">
    <property type="protein sequence ID" value="KAJ2902495.1"/>
    <property type="molecule type" value="Genomic_DNA"/>
</dbReference>
<protein>
    <submittedName>
        <fullName evidence="1">Uncharacterized protein</fullName>
    </submittedName>
</protein>
<gene>
    <name evidence="1" type="ORF">MKZ38_000545</name>
</gene>
<accession>A0AAD5WSI2</accession>